<protein>
    <recommendedName>
        <fullName evidence="4">DUF2190 family protein</fullName>
    </recommendedName>
</protein>
<sequence length="129" mass="13324">MSSVYARRAGIKRAYPMKASVKIGAVNPVFLLAGLAVPFASADGTAKFAGIATFEKDNVGADGELWVEVEHQEFALVNSGDVVNASVGSTAYFASATSVSIDSSTNSRPIAGTITQLEGDLVWISPAVA</sequence>
<comment type="caution">
    <text evidence="2">The sequence shown here is derived from an EMBL/GenBank/DDBJ whole genome shotgun (WGS) entry which is preliminary data.</text>
</comment>
<evidence type="ECO:0008006" key="4">
    <source>
        <dbReference type="Google" id="ProtNLM"/>
    </source>
</evidence>
<dbReference type="EMBL" id="JACVHL010000003">
    <property type="protein sequence ID" value="MCC3804122.1"/>
    <property type="molecule type" value="Genomic_DNA"/>
</dbReference>
<evidence type="ECO:0000313" key="3">
    <source>
        <dbReference type="Proteomes" id="UP000726777"/>
    </source>
</evidence>
<dbReference type="AlphaFoldDB" id="A0A9Q3UA82"/>
<organism evidence="2 3">
    <name type="scientific">Vibrio parahaemolyticus</name>
    <dbReference type="NCBI Taxonomy" id="670"/>
    <lineage>
        <taxon>Bacteria</taxon>
        <taxon>Pseudomonadati</taxon>
        <taxon>Pseudomonadota</taxon>
        <taxon>Gammaproteobacteria</taxon>
        <taxon>Vibrionales</taxon>
        <taxon>Vibrionaceae</taxon>
        <taxon>Vibrio</taxon>
    </lineage>
</organism>
<dbReference type="RefSeq" id="WP_159408156.1">
    <property type="nucleotide sequence ID" value="NZ_CP034290.1"/>
</dbReference>
<evidence type="ECO:0000313" key="2">
    <source>
        <dbReference type="EMBL" id="MCC3804122.1"/>
    </source>
</evidence>
<feature type="signal peptide" evidence="1">
    <location>
        <begin position="1"/>
        <end position="42"/>
    </location>
</feature>
<feature type="chain" id="PRO_5040297807" description="DUF2190 family protein" evidence="1">
    <location>
        <begin position="43"/>
        <end position="129"/>
    </location>
</feature>
<accession>A0A9Q3UA82</accession>
<dbReference type="Proteomes" id="UP000726777">
    <property type="component" value="Unassembled WGS sequence"/>
</dbReference>
<name>A0A9Q3UA82_VIBPH</name>
<proteinExistence type="predicted"/>
<keyword evidence="1" id="KW-0732">Signal</keyword>
<gene>
    <name evidence="2" type="ORF">IB292_03625</name>
</gene>
<reference evidence="2" key="1">
    <citation type="submission" date="2020-09" db="EMBL/GenBank/DDBJ databases">
        <title>Genome sequence of Vibrio parahaemolyticus isolates.</title>
        <authorList>
            <person name="Hammerl J.A."/>
            <person name="Strauch E."/>
        </authorList>
    </citation>
    <scope>NUCLEOTIDE SEQUENCE</scope>
    <source>
        <strain evidence="2">17-VB00146</strain>
    </source>
</reference>
<evidence type="ECO:0000256" key="1">
    <source>
        <dbReference type="SAM" id="SignalP"/>
    </source>
</evidence>